<feature type="region of interest" description="Disordered" evidence="1">
    <location>
        <begin position="1"/>
        <end position="28"/>
    </location>
</feature>
<keyword evidence="2" id="KW-1133">Transmembrane helix</keyword>
<organism evidence="3 4">
    <name type="scientific">Elysia marginata</name>
    <dbReference type="NCBI Taxonomy" id="1093978"/>
    <lineage>
        <taxon>Eukaryota</taxon>
        <taxon>Metazoa</taxon>
        <taxon>Spiralia</taxon>
        <taxon>Lophotrochozoa</taxon>
        <taxon>Mollusca</taxon>
        <taxon>Gastropoda</taxon>
        <taxon>Heterobranchia</taxon>
        <taxon>Euthyneura</taxon>
        <taxon>Panpulmonata</taxon>
        <taxon>Sacoglossa</taxon>
        <taxon>Placobranchoidea</taxon>
        <taxon>Plakobranchidae</taxon>
        <taxon>Elysia</taxon>
    </lineage>
</organism>
<keyword evidence="3" id="KW-0548">Nucleotidyltransferase</keyword>
<keyword evidence="3" id="KW-0808">Transferase</keyword>
<accession>A0AAV4HLT7</accession>
<protein>
    <submittedName>
        <fullName evidence="3">Reverse transcriptase</fullName>
    </submittedName>
</protein>
<dbReference type="GO" id="GO:0003964">
    <property type="term" value="F:RNA-directed DNA polymerase activity"/>
    <property type="evidence" value="ECO:0007669"/>
    <property type="project" value="UniProtKB-KW"/>
</dbReference>
<evidence type="ECO:0000313" key="4">
    <source>
        <dbReference type="Proteomes" id="UP000762676"/>
    </source>
</evidence>
<proteinExistence type="predicted"/>
<evidence type="ECO:0000256" key="2">
    <source>
        <dbReference type="SAM" id="Phobius"/>
    </source>
</evidence>
<comment type="caution">
    <text evidence="3">The sequence shown here is derived from an EMBL/GenBank/DDBJ whole genome shotgun (WGS) entry which is preliminary data.</text>
</comment>
<feature type="transmembrane region" description="Helical" evidence="2">
    <location>
        <begin position="144"/>
        <end position="166"/>
    </location>
</feature>
<dbReference type="AlphaFoldDB" id="A0AAV4HLT7"/>
<reference evidence="3 4" key="1">
    <citation type="journal article" date="2021" name="Elife">
        <title>Chloroplast acquisition without the gene transfer in kleptoplastic sea slugs, Plakobranchus ocellatus.</title>
        <authorList>
            <person name="Maeda T."/>
            <person name="Takahashi S."/>
            <person name="Yoshida T."/>
            <person name="Shimamura S."/>
            <person name="Takaki Y."/>
            <person name="Nagai Y."/>
            <person name="Toyoda A."/>
            <person name="Suzuki Y."/>
            <person name="Arimoto A."/>
            <person name="Ishii H."/>
            <person name="Satoh N."/>
            <person name="Nishiyama T."/>
            <person name="Hasebe M."/>
            <person name="Maruyama T."/>
            <person name="Minagawa J."/>
            <person name="Obokata J."/>
            <person name="Shigenobu S."/>
        </authorList>
    </citation>
    <scope>NUCLEOTIDE SEQUENCE [LARGE SCALE GENOMIC DNA]</scope>
</reference>
<keyword evidence="2" id="KW-0472">Membrane</keyword>
<dbReference type="Proteomes" id="UP000762676">
    <property type="component" value="Unassembled WGS sequence"/>
</dbReference>
<keyword evidence="4" id="KW-1185">Reference proteome</keyword>
<keyword evidence="2" id="KW-0812">Transmembrane</keyword>
<evidence type="ECO:0000256" key="1">
    <source>
        <dbReference type="SAM" id="MobiDB-lite"/>
    </source>
</evidence>
<gene>
    <name evidence="3" type="ORF">ElyMa_002751200</name>
</gene>
<evidence type="ECO:0000313" key="3">
    <source>
        <dbReference type="EMBL" id="GFR97670.1"/>
    </source>
</evidence>
<feature type="compositionally biased region" description="Basic and acidic residues" evidence="1">
    <location>
        <begin position="14"/>
        <end position="26"/>
    </location>
</feature>
<dbReference type="EMBL" id="BMAT01005641">
    <property type="protein sequence ID" value="GFR97670.1"/>
    <property type="molecule type" value="Genomic_DNA"/>
</dbReference>
<name>A0AAV4HLT7_9GAST</name>
<sequence>MSIVFREQVGGRSGKTEGSWKKDKTSKNQSWVKNCSVKEIQAEDQDDELRQLINAKRQMINFPAATAEKQWEYLDSKIILKLDSLVGDSTFEHKLATFRDIVYQTSLETFGARQYQSKGTKKKQKEIWQHLKARHSALSKAPSLCISFFSSAYYCILSFIFLPISFF</sequence>
<keyword evidence="3" id="KW-0695">RNA-directed DNA polymerase</keyword>